<gene>
    <name evidence="2" type="ORF">KY290_012682</name>
    <name evidence="3" type="ORF">KY290_012684</name>
    <name evidence="4" type="ORF">KY290_012686</name>
    <name evidence="5" type="ORF">KY290_012695</name>
    <name evidence="6" type="ORF">KY290_012697</name>
    <name evidence="7" type="ORF">KY290_012699</name>
    <name evidence="8" type="ORF">KY290_012701</name>
    <name evidence="9" type="ORF">KY290_012868</name>
</gene>
<dbReference type="EMBL" id="JAIVGD010000011">
    <property type="protein sequence ID" value="KAH0768718.1"/>
    <property type="molecule type" value="Genomic_DNA"/>
</dbReference>
<evidence type="ECO:0000313" key="8">
    <source>
        <dbReference type="EMBL" id="KAH0768720.1"/>
    </source>
</evidence>
<reference evidence="5 10" key="1">
    <citation type="journal article" date="2021" name="bioRxiv">
        <title>Chromosome-scale and haplotype-resolved genome assembly of a tetraploid potato cultivar.</title>
        <authorList>
            <person name="Sun H."/>
            <person name="Jiao W.-B."/>
            <person name="Krause K."/>
            <person name="Campoy J.A."/>
            <person name="Goel M."/>
            <person name="Folz-Donahue K."/>
            <person name="Kukat C."/>
            <person name="Huettel B."/>
            <person name="Schneeberger K."/>
        </authorList>
    </citation>
    <scope>NUCLEOTIDE SEQUENCE [LARGE SCALE GENOMIC DNA]</scope>
    <source>
        <strain evidence="5">SolTubOtavaFocal</strain>
        <tissue evidence="5">Leaves</tissue>
    </source>
</reference>
<evidence type="ECO:0000313" key="7">
    <source>
        <dbReference type="EMBL" id="KAH0768718.1"/>
    </source>
</evidence>
<proteinExistence type="predicted"/>
<evidence type="ECO:0000313" key="9">
    <source>
        <dbReference type="EMBL" id="KAH0768887.1"/>
    </source>
</evidence>
<evidence type="ECO:0000313" key="5">
    <source>
        <dbReference type="EMBL" id="KAH0768714.1"/>
    </source>
</evidence>
<keyword evidence="10" id="KW-1185">Reference proteome</keyword>
<organism evidence="5 10">
    <name type="scientific">Solanum tuberosum</name>
    <name type="common">Potato</name>
    <dbReference type="NCBI Taxonomy" id="4113"/>
    <lineage>
        <taxon>Eukaryota</taxon>
        <taxon>Viridiplantae</taxon>
        <taxon>Streptophyta</taxon>
        <taxon>Embryophyta</taxon>
        <taxon>Tracheophyta</taxon>
        <taxon>Spermatophyta</taxon>
        <taxon>Magnoliopsida</taxon>
        <taxon>eudicotyledons</taxon>
        <taxon>Gunneridae</taxon>
        <taxon>Pentapetalae</taxon>
        <taxon>asterids</taxon>
        <taxon>lamiids</taxon>
        <taxon>Solanales</taxon>
        <taxon>Solanaceae</taxon>
        <taxon>Solanoideae</taxon>
        <taxon>Solaneae</taxon>
        <taxon>Solanum</taxon>
    </lineage>
</organism>
<dbReference type="Proteomes" id="UP000826656">
    <property type="component" value="Unassembled WGS sequence"/>
</dbReference>
<feature type="compositionally biased region" description="Basic residues" evidence="1">
    <location>
        <begin position="29"/>
        <end position="38"/>
    </location>
</feature>
<sequence>MSGAILKPSKMPRGMWVYAGSRGVPRPGPRQHRPRPARIGRGMWASGKRRRPTSGGISQGLHASDVACAHRASDVGQRRAASAKGWTHRT</sequence>
<evidence type="ECO:0000313" key="2">
    <source>
        <dbReference type="EMBL" id="KAH0768701.1"/>
    </source>
</evidence>
<evidence type="ECO:0000313" key="6">
    <source>
        <dbReference type="EMBL" id="KAH0768716.1"/>
    </source>
</evidence>
<dbReference type="EMBL" id="JAIVGD010000011">
    <property type="protein sequence ID" value="KAH0768714.1"/>
    <property type="molecule type" value="Genomic_DNA"/>
</dbReference>
<comment type="caution">
    <text evidence="5">The sequence shown here is derived from an EMBL/GenBank/DDBJ whole genome shotgun (WGS) entry which is preliminary data.</text>
</comment>
<evidence type="ECO:0000313" key="10">
    <source>
        <dbReference type="Proteomes" id="UP000826656"/>
    </source>
</evidence>
<dbReference type="EMBL" id="JAIVGD010000011">
    <property type="protein sequence ID" value="KAH0768701.1"/>
    <property type="molecule type" value="Genomic_DNA"/>
</dbReference>
<dbReference type="EMBL" id="JAIVGD010000011">
    <property type="protein sequence ID" value="KAH0768705.1"/>
    <property type="molecule type" value="Genomic_DNA"/>
</dbReference>
<dbReference type="EMBL" id="JAIVGD010000011">
    <property type="protein sequence ID" value="KAH0768720.1"/>
    <property type="molecule type" value="Genomic_DNA"/>
</dbReference>
<feature type="region of interest" description="Disordered" evidence="1">
    <location>
        <begin position="17"/>
        <end position="90"/>
    </location>
</feature>
<evidence type="ECO:0000313" key="4">
    <source>
        <dbReference type="EMBL" id="KAH0768705.1"/>
    </source>
</evidence>
<dbReference type="EMBL" id="JAIVGD010000011">
    <property type="protein sequence ID" value="KAH0768716.1"/>
    <property type="molecule type" value="Genomic_DNA"/>
</dbReference>
<dbReference type="EMBL" id="JAIVGD010000011">
    <property type="protein sequence ID" value="KAH0768887.1"/>
    <property type="molecule type" value="Genomic_DNA"/>
</dbReference>
<protein>
    <submittedName>
        <fullName evidence="5">Uncharacterized protein</fullName>
    </submittedName>
</protein>
<evidence type="ECO:0000256" key="1">
    <source>
        <dbReference type="SAM" id="MobiDB-lite"/>
    </source>
</evidence>
<dbReference type="EMBL" id="JAIVGD010000011">
    <property type="protein sequence ID" value="KAH0768703.1"/>
    <property type="molecule type" value="Genomic_DNA"/>
</dbReference>
<accession>A0ABQ7VJE7</accession>
<name>A0ABQ7VJE7_SOLTU</name>
<evidence type="ECO:0000313" key="3">
    <source>
        <dbReference type="EMBL" id="KAH0768703.1"/>
    </source>
</evidence>